<dbReference type="SUPFAM" id="SSF47781">
    <property type="entry name" value="RuvA domain 2-like"/>
    <property type="match status" value="1"/>
</dbReference>
<accession>A0A0C2VPY4</accession>
<dbReference type="PANTHER" id="PTHR21180:SF32">
    <property type="entry name" value="ENDONUCLEASE_EXONUCLEASE_PHOSPHATASE FAMILY DOMAIN-CONTAINING PROTEIN 1"/>
    <property type="match status" value="1"/>
</dbReference>
<sequence>MVWLKTNIRTLLILIPVFLIILVLVNPLNFSANNPVPTPLPANADIQPPNMQEEDASLPAPVLSLVVDVKGAVHSPGVYEMKEGDRVTDVLKLAGGETQEADMKAVNLSQRLQDEMVIYVPSAGEDMPAVTSSTGSEAGEAGQSQKININTADASVLENIPGVGPAKAQAIMVYRETEGDFKTIEEIKNISGIGDKTFDKMKESIDVK</sequence>
<feature type="domain" description="Helix-hairpin-helix DNA-binding motif class 1" evidence="1">
    <location>
        <begin position="185"/>
        <end position="204"/>
    </location>
</feature>
<feature type="domain" description="Helix-hairpin-helix DNA-binding motif class 1" evidence="1">
    <location>
        <begin position="155"/>
        <end position="174"/>
    </location>
</feature>
<dbReference type="AlphaFoldDB" id="A0A0C2VPY4"/>
<dbReference type="InterPro" id="IPR003583">
    <property type="entry name" value="Hlx-hairpin-Hlx_DNA-bd_motif"/>
</dbReference>
<comment type="caution">
    <text evidence="2">The sequence shown here is derived from an EMBL/GenBank/DDBJ whole genome shotgun (WGS) entry which is preliminary data.</text>
</comment>
<dbReference type="InterPro" id="IPR004509">
    <property type="entry name" value="Competence_ComEA_HhH"/>
</dbReference>
<dbReference type="Pfam" id="PF12836">
    <property type="entry name" value="HHH_3"/>
    <property type="match status" value="1"/>
</dbReference>
<dbReference type="Proteomes" id="UP000031972">
    <property type="component" value="Unassembled WGS sequence"/>
</dbReference>
<dbReference type="GO" id="GO:0006281">
    <property type="term" value="P:DNA repair"/>
    <property type="evidence" value="ECO:0007669"/>
    <property type="project" value="InterPro"/>
</dbReference>
<dbReference type="Gene3D" id="1.10.150.280">
    <property type="entry name" value="AF1531-like domain"/>
    <property type="match status" value="1"/>
</dbReference>
<dbReference type="GO" id="GO:0015627">
    <property type="term" value="C:type II protein secretion system complex"/>
    <property type="evidence" value="ECO:0007669"/>
    <property type="project" value="TreeGrafter"/>
</dbReference>
<dbReference type="NCBIfam" id="TIGR00426">
    <property type="entry name" value="competence protein ComEA helix-hairpin-helix repeat region"/>
    <property type="match status" value="1"/>
</dbReference>
<dbReference type="SMART" id="SM00278">
    <property type="entry name" value="HhH1"/>
    <property type="match status" value="2"/>
</dbReference>
<dbReference type="InterPro" id="IPR010994">
    <property type="entry name" value="RuvA_2-like"/>
</dbReference>
<dbReference type="Pfam" id="PF10531">
    <property type="entry name" value="SLBB"/>
    <property type="match status" value="1"/>
</dbReference>
<evidence type="ECO:0000259" key="1">
    <source>
        <dbReference type="SMART" id="SM00278"/>
    </source>
</evidence>
<dbReference type="PANTHER" id="PTHR21180">
    <property type="entry name" value="ENDONUCLEASE/EXONUCLEASE/PHOSPHATASE FAMILY DOMAIN-CONTAINING PROTEIN 1"/>
    <property type="match status" value="1"/>
</dbReference>
<dbReference type="GO" id="GO:0003677">
    <property type="term" value="F:DNA binding"/>
    <property type="evidence" value="ECO:0007669"/>
    <property type="project" value="InterPro"/>
</dbReference>
<keyword evidence="3" id="KW-1185">Reference proteome</keyword>
<evidence type="ECO:0000313" key="3">
    <source>
        <dbReference type="Proteomes" id="UP000031972"/>
    </source>
</evidence>
<evidence type="ECO:0000313" key="2">
    <source>
        <dbReference type="EMBL" id="KIL46063.1"/>
    </source>
</evidence>
<proteinExistence type="predicted"/>
<gene>
    <name evidence="2" type="ORF">KR50_27380</name>
</gene>
<organism evidence="2 3">
    <name type="scientific">Jeotgalibacillus campisalis</name>
    <dbReference type="NCBI Taxonomy" id="220754"/>
    <lineage>
        <taxon>Bacteria</taxon>
        <taxon>Bacillati</taxon>
        <taxon>Bacillota</taxon>
        <taxon>Bacilli</taxon>
        <taxon>Bacillales</taxon>
        <taxon>Caryophanaceae</taxon>
        <taxon>Jeotgalibacillus</taxon>
    </lineage>
</organism>
<dbReference type="PATRIC" id="fig|220754.4.peg.2753"/>
<protein>
    <submittedName>
        <fullName evidence="2">Competence protein ComEA</fullName>
    </submittedName>
</protein>
<dbReference type="InterPro" id="IPR019554">
    <property type="entry name" value="Soluble_ligand-bd"/>
</dbReference>
<dbReference type="EMBL" id="JXRR01000017">
    <property type="protein sequence ID" value="KIL46063.1"/>
    <property type="molecule type" value="Genomic_DNA"/>
</dbReference>
<dbReference type="RefSeq" id="WP_052477098.1">
    <property type="nucleotide sequence ID" value="NZ_JXRR01000017.1"/>
</dbReference>
<dbReference type="InterPro" id="IPR051675">
    <property type="entry name" value="Endo/Exo/Phosphatase_dom_1"/>
</dbReference>
<dbReference type="GO" id="GO:0015628">
    <property type="term" value="P:protein secretion by the type II secretion system"/>
    <property type="evidence" value="ECO:0007669"/>
    <property type="project" value="TreeGrafter"/>
</dbReference>
<reference evidence="2 3" key="1">
    <citation type="submission" date="2015-01" db="EMBL/GenBank/DDBJ databases">
        <title>Jeotgalibacillus campisalis genome sequencing.</title>
        <authorList>
            <person name="Goh K.M."/>
            <person name="Chan K.-G."/>
            <person name="Yaakop A.S."/>
            <person name="Ee R."/>
            <person name="Gan H.M."/>
            <person name="Chan C.S."/>
        </authorList>
    </citation>
    <scope>NUCLEOTIDE SEQUENCE [LARGE SCALE GENOMIC DNA]</scope>
    <source>
        <strain evidence="2 3">SF-57</strain>
    </source>
</reference>
<name>A0A0C2VPY4_9BACL</name>